<keyword evidence="10" id="KW-1185">Reference proteome</keyword>
<dbReference type="InterPro" id="IPR011650">
    <property type="entry name" value="Peptidase_M20_dimer"/>
</dbReference>
<comment type="cofactor">
    <cofactor evidence="2">
        <name>Zn(2+)</name>
        <dbReference type="ChEBI" id="CHEBI:29105"/>
    </cofactor>
</comment>
<comment type="cofactor">
    <cofactor evidence="1">
        <name>Co(2+)</name>
        <dbReference type="ChEBI" id="CHEBI:48828"/>
    </cofactor>
</comment>
<dbReference type="PANTHER" id="PTHR43808:SF25">
    <property type="entry name" value="PEPTIDASE M20 DIMERISATION DOMAIN-CONTAINING PROTEIN"/>
    <property type="match status" value="1"/>
</dbReference>
<reference evidence="9 10" key="1">
    <citation type="submission" date="2024-08" db="EMBL/GenBank/DDBJ databases">
        <title>Genome sequence of Streptomyces aureus CACIA-1.46HGO.</title>
        <authorList>
            <person name="Evangelista-Martinez Z."/>
        </authorList>
    </citation>
    <scope>NUCLEOTIDE SEQUENCE [LARGE SCALE GENOMIC DNA]</scope>
    <source>
        <strain evidence="9 10">CACIA-1.46HGO</strain>
    </source>
</reference>
<keyword evidence="4" id="KW-0479">Metal-binding</keyword>
<accession>A0ABV4SM36</accession>
<feature type="domain" description="Peptidase M20 dimerisation" evidence="8">
    <location>
        <begin position="183"/>
        <end position="286"/>
    </location>
</feature>
<evidence type="ECO:0000256" key="5">
    <source>
        <dbReference type="ARBA" id="ARBA00022801"/>
    </source>
</evidence>
<evidence type="ECO:0000256" key="4">
    <source>
        <dbReference type="ARBA" id="ARBA00022723"/>
    </source>
</evidence>
<comment type="caution">
    <text evidence="9">The sequence shown here is derived from an EMBL/GenBank/DDBJ whole genome shotgun (WGS) entry which is preliminary data.</text>
</comment>
<dbReference type="Gene3D" id="3.40.630.10">
    <property type="entry name" value="Zn peptidases"/>
    <property type="match status" value="2"/>
</dbReference>
<evidence type="ECO:0000256" key="7">
    <source>
        <dbReference type="ARBA" id="ARBA00023285"/>
    </source>
</evidence>
<dbReference type="NCBIfam" id="TIGR01910">
    <property type="entry name" value="DapE-ArgE"/>
    <property type="match status" value="1"/>
</dbReference>
<protein>
    <submittedName>
        <fullName evidence="9">M20 family metallopeptidase</fullName>
    </submittedName>
</protein>
<comment type="similarity">
    <text evidence="3">Belongs to the peptidase M20A family.</text>
</comment>
<dbReference type="Proteomes" id="UP001571476">
    <property type="component" value="Unassembled WGS sequence"/>
</dbReference>
<evidence type="ECO:0000256" key="3">
    <source>
        <dbReference type="ARBA" id="ARBA00006247"/>
    </source>
</evidence>
<evidence type="ECO:0000259" key="8">
    <source>
        <dbReference type="Pfam" id="PF07687"/>
    </source>
</evidence>
<evidence type="ECO:0000256" key="6">
    <source>
        <dbReference type="ARBA" id="ARBA00022833"/>
    </source>
</evidence>
<dbReference type="InterPro" id="IPR036264">
    <property type="entry name" value="Bact_exopeptidase_dim_dom"/>
</dbReference>
<keyword evidence="5" id="KW-0378">Hydrolase</keyword>
<dbReference type="RefSeq" id="WP_372564316.1">
    <property type="nucleotide sequence ID" value="NZ_JBGOSP010000013.1"/>
</dbReference>
<keyword evidence="7" id="KW-0170">Cobalt</keyword>
<sequence>MTTTVADETTAPQETFAARVLAELVRIPSVNPGIYEAAVAARVAAYFDGTPATVDFVETFPDRPSVAVTLQGTGGGPRLVLNGHLDTVPVDDRSLWTVDPFGAEVRDGYLYGRGACDMKAGLAVQIAVAHTLMSRSERLRGDLVLHFAVGEECGEPGTLSLLKAGHAGDVGIVTEPTQLEVSVATRGLVTMHIRIHGRSIHASRAEKGINPVAKLDRVLSAVGGYRVKVREAHHDLLGSGSCTPTVVHGGVKPNAVADYCDLFLDRRLLPGETPQGELERLTGFLEACRNDDPDFSYTLDHLPYPFEPAEIPLDSPIARRLQETAGRVLGAQPKIVGTPFSCDVRNLVNDAGMDAVTYGPGNVAECHCVDERVSLGQLNDAVSVLTTLSREILTAS</sequence>
<evidence type="ECO:0000256" key="2">
    <source>
        <dbReference type="ARBA" id="ARBA00001947"/>
    </source>
</evidence>
<dbReference type="SUPFAM" id="SSF55031">
    <property type="entry name" value="Bacterial exopeptidase dimerisation domain"/>
    <property type="match status" value="1"/>
</dbReference>
<keyword evidence="6" id="KW-0862">Zinc</keyword>
<dbReference type="Pfam" id="PF07687">
    <property type="entry name" value="M20_dimer"/>
    <property type="match status" value="1"/>
</dbReference>
<dbReference type="PANTHER" id="PTHR43808">
    <property type="entry name" value="ACETYLORNITHINE DEACETYLASE"/>
    <property type="match status" value="1"/>
</dbReference>
<dbReference type="InterPro" id="IPR002933">
    <property type="entry name" value="Peptidase_M20"/>
</dbReference>
<dbReference type="InterPro" id="IPR050072">
    <property type="entry name" value="Peptidase_M20A"/>
</dbReference>
<dbReference type="InterPro" id="IPR010182">
    <property type="entry name" value="ArgE/DapE"/>
</dbReference>
<proteinExistence type="inferred from homology"/>
<evidence type="ECO:0000256" key="1">
    <source>
        <dbReference type="ARBA" id="ARBA00001941"/>
    </source>
</evidence>
<dbReference type="SUPFAM" id="SSF53187">
    <property type="entry name" value="Zn-dependent exopeptidases"/>
    <property type="match status" value="1"/>
</dbReference>
<dbReference type="CDD" id="cd08659">
    <property type="entry name" value="M20_ArgE_DapE-like"/>
    <property type="match status" value="1"/>
</dbReference>
<gene>
    <name evidence="9" type="ORF">ACEG43_25715</name>
</gene>
<organism evidence="9 10">
    <name type="scientific">Streptomyces aureus</name>
    <dbReference type="NCBI Taxonomy" id="193461"/>
    <lineage>
        <taxon>Bacteria</taxon>
        <taxon>Bacillati</taxon>
        <taxon>Actinomycetota</taxon>
        <taxon>Actinomycetes</taxon>
        <taxon>Kitasatosporales</taxon>
        <taxon>Streptomycetaceae</taxon>
        <taxon>Streptomyces</taxon>
    </lineage>
</organism>
<evidence type="ECO:0000313" key="9">
    <source>
        <dbReference type="EMBL" id="MFA3839530.1"/>
    </source>
</evidence>
<dbReference type="Pfam" id="PF01546">
    <property type="entry name" value="Peptidase_M20"/>
    <property type="match status" value="1"/>
</dbReference>
<dbReference type="Gene3D" id="3.30.70.360">
    <property type="match status" value="1"/>
</dbReference>
<name>A0ABV4SM36_9ACTN</name>
<evidence type="ECO:0000313" key="10">
    <source>
        <dbReference type="Proteomes" id="UP001571476"/>
    </source>
</evidence>
<dbReference type="EMBL" id="JBGOSP010000013">
    <property type="protein sequence ID" value="MFA3839530.1"/>
    <property type="molecule type" value="Genomic_DNA"/>
</dbReference>